<dbReference type="AlphaFoldDB" id="A0A179FV57"/>
<sequence>MAMTRLQVVDVCHLDRPRTVRRQRHALCSLAGERAQRHEFIRHMASTHGHHGPGTGKTWGVYRFSLAVTHLQPRGIPNIEPKKNKTPSPLVSTTQHGTNTRLAFHAAGAQVIAVAVASPLISCRSS</sequence>
<organism evidence="2 3">
    <name type="scientific">Purpureocillium lilacinum</name>
    <name type="common">Paecilomyces lilacinus</name>
    <dbReference type="NCBI Taxonomy" id="33203"/>
    <lineage>
        <taxon>Eukaryota</taxon>
        <taxon>Fungi</taxon>
        <taxon>Dikarya</taxon>
        <taxon>Ascomycota</taxon>
        <taxon>Pezizomycotina</taxon>
        <taxon>Sordariomycetes</taxon>
        <taxon>Hypocreomycetidae</taxon>
        <taxon>Hypocreales</taxon>
        <taxon>Ophiocordycipitaceae</taxon>
        <taxon>Purpureocillium</taxon>
    </lineage>
</organism>
<reference evidence="2 3" key="1">
    <citation type="submission" date="2016-01" db="EMBL/GenBank/DDBJ databases">
        <title>Biosynthesis of antibiotic leucinostatins and their inhibition on Phytophthora in bio-control Purpureocillium lilacinum.</title>
        <authorList>
            <person name="Wang G."/>
            <person name="Liu Z."/>
            <person name="Lin R."/>
            <person name="Li E."/>
            <person name="Mao Z."/>
            <person name="Ling J."/>
            <person name="Yin W."/>
            <person name="Xie B."/>
        </authorList>
    </citation>
    <scope>NUCLEOTIDE SEQUENCE [LARGE SCALE GENOMIC DNA]</scope>
    <source>
        <strain evidence="2">PLBJ-1</strain>
    </source>
</reference>
<evidence type="ECO:0000313" key="2">
    <source>
        <dbReference type="EMBL" id="OAQ69494.1"/>
    </source>
</evidence>
<evidence type="ECO:0000313" key="3">
    <source>
        <dbReference type="Proteomes" id="UP000078240"/>
    </source>
</evidence>
<proteinExistence type="predicted"/>
<dbReference type="Proteomes" id="UP000078240">
    <property type="component" value="Unassembled WGS sequence"/>
</dbReference>
<comment type="caution">
    <text evidence="2">The sequence shown here is derived from an EMBL/GenBank/DDBJ whole genome shotgun (WGS) entry which is preliminary data.</text>
</comment>
<dbReference type="EMBL" id="LSBH01000011">
    <property type="protein sequence ID" value="OAQ69494.1"/>
    <property type="molecule type" value="Genomic_DNA"/>
</dbReference>
<accession>A0A179FV57</accession>
<gene>
    <name evidence="2" type="ORF">VFPBJ_10869</name>
</gene>
<evidence type="ECO:0000256" key="1">
    <source>
        <dbReference type="SAM" id="MobiDB-lite"/>
    </source>
</evidence>
<feature type="region of interest" description="Disordered" evidence="1">
    <location>
        <begin position="75"/>
        <end position="94"/>
    </location>
</feature>
<protein>
    <submittedName>
        <fullName evidence="2">Uncharacterized protein</fullName>
    </submittedName>
</protein>
<name>A0A179FV57_PURLI</name>